<evidence type="ECO:0000313" key="7">
    <source>
        <dbReference type="EMBL" id="AST91748.1"/>
    </source>
</evidence>
<dbReference type="InterPro" id="IPR003782">
    <property type="entry name" value="SCO1/SenC"/>
</dbReference>
<accession>A0A223KQX7</accession>
<dbReference type="Gene3D" id="3.40.30.10">
    <property type="entry name" value="Glutaredoxin"/>
    <property type="match status" value="1"/>
</dbReference>
<dbReference type="SUPFAM" id="SSF52833">
    <property type="entry name" value="Thioredoxin-like"/>
    <property type="match status" value="1"/>
</dbReference>
<dbReference type="RefSeq" id="WP_066419670.1">
    <property type="nucleotide sequence ID" value="NZ_CP018866.1"/>
</dbReference>
<evidence type="ECO:0000256" key="3">
    <source>
        <dbReference type="PIRSR" id="PIRSR603782-1"/>
    </source>
</evidence>
<organism evidence="7 8">
    <name type="scientific">Sutcliffiella cohnii</name>
    <dbReference type="NCBI Taxonomy" id="33932"/>
    <lineage>
        <taxon>Bacteria</taxon>
        <taxon>Bacillati</taxon>
        <taxon>Bacillota</taxon>
        <taxon>Bacilli</taxon>
        <taxon>Bacillales</taxon>
        <taxon>Bacillaceae</taxon>
        <taxon>Sutcliffiella</taxon>
    </lineage>
</organism>
<reference evidence="7 8" key="1">
    <citation type="submission" date="2016-12" db="EMBL/GenBank/DDBJ databases">
        <title>The whole genome sequencing and assembly of Bacillus cohnii DSM 6307T strain.</title>
        <authorList>
            <person name="Lee Y.-J."/>
            <person name="Yi H."/>
            <person name="Bahn Y.-S."/>
            <person name="Kim J.F."/>
            <person name="Lee D.-W."/>
        </authorList>
    </citation>
    <scope>NUCLEOTIDE SEQUENCE [LARGE SCALE GENOMIC DNA]</scope>
    <source>
        <strain evidence="7 8">DSM 6307</strain>
    </source>
</reference>
<feature type="chain" id="PRO_5038346715" evidence="5">
    <location>
        <begin position="26"/>
        <end position="195"/>
    </location>
</feature>
<feature type="binding site" evidence="3">
    <location>
        <position position="70"/>
    </location>
    <ligand>
        <name>Cu cation</name>
        <dbReference type="ChEBI" id="CHEBI:23378"/>
    </ligand>
</feature>
<dbReference type="Pfam" id="PF02630">
    <property type="entry name" value="SCO1-SenC"/>
    <property type="match status" value="1"/>
</dbReference>
<protein>
    <submittedName>
        <fullName evidence="7">Cytochrome c oxidase assembly protein</fullName>
    </submittedName>
</protein>
<evidence type="ECO:0000256" key="4">
    <source>
        <dbReference type="PIRSR" id="PIRSR603782-2"/>
    </source>
</evidence>
<evidence type="ECO:0000256" key="2">
    <source>
        <dbReference type="ARBA" id="ARBA00023008"/>
    </source>
</evidence>
<comment type="similarity">
    <text evidence="1">Belongs to the SCO1/2 family.</text>
</comment>
<evidence type="ECO:0000313" key="8">
    <source>
        <dbReference type="Proteomes" id="UP000215224"/>
    </source>
</evidence>
<evidence type="ECO:0000256" key="5">
    <source>
        <dbReference type="SAM" id="SignalP"/>
    </source>
</evidence>
<dbReference type="CDD" id="cd02968">
    <property type="entry name" value="SCO"/>
    <property type="match status" value="1"/>
</dbReference>
<sequence>MKKNKIIAFLIVALLLLLTACGTNKIPNATNWELADFEHINQDNEPFGLSDMKGNITVATLIFTNCTTVCSPMTANMSKLQAMAAEQQLPVQFLSFSVDPERDDPDTLKEFAERFDADFNNWNFITGYSQKYIEEFGQKNFKTWVVKPKNDPHAEVIHGTSFYLIDQNGIIVKSYDGIDVPYEEILDHIQILTNE</sequence>
<dbReference type="PROSITE" id="PS51257">
    <property type="entry name" value="PROKAR_LIPOPROTEIN"/>
    <property type="match status" value="1"/>
</dbReference>
<feature type="disulfide bond" description="Redox-active" evidence="4">
    <location>
        <begin position="66"/>
        <end position="70"/>
    </location>
</feature>
<dbReference type="PANTHER" id="PTHR12151">
    <property type="entry name" value="ELECTRON TRANSPORT PROTIN SCO1/SENC FAMILY MEMBER"/>
    <property type="match status" value="1"/>
</dbReference>
<evidence type="ECO:0000256" key="1">
    <source>
        <dbReference type="ARBA" id="ARBA00010996"/>
    </source>
</evidence>
<feature type="signal peptide" evidence="5">
    <location>
        <begin position="1"/>
        <end position="25"/>
    </location>
</feature>
<evidence type="ECO:0000259" key="6">
    <source>
        <dbReference type="PROSITE" id="PS51352"/>
    </source>
</evidence>
<feature type="binding site" evidence="3">
    <location>
        <position position="158"/>
    </location>
    <ligand>
        <name>Cu cation</name>
        <dbReference type="ChEBI" id="CHEBI:23378"/>
    </ligand>
</feature>
<dbReference type="PANTHER" id="PTHR12151:SF25">
    <property type="entry name" value="LINALOOL DEHYDRATASE_ISOMERASE DOMAIN-CONTAINING PROTEIN"/>
    <property type="match status" value="1"/>
</dbReference>
<dbReference type="GO" id="GO:0046872">
    <property type="term" value="F:metal ion binding"/>
    <property type="evidence" value="ECO:0007669"/>
    <property type="project" value="UniProtKB-KW"/>
</dbReference>
<feature type="domain" description="Thioredoxin" evidence="6">
    <location>
        <begin position="28"/>
        <end position="194"/>
    </location>
</feature>
<keyword evidence="5" id="KW-0732">Signal</keyword>
<dbReference type="STRING" id="1314751.GCA_001591425_03780"/>
<dbReference type="InterPro" id="IPR036249">
    <property type="entry name" value="Thioredoxin-like_sf"/>
</dbReference>
<feature type="binding site" evidence="3">
    <location>
        <position position="66"/>
    </location>
    <ligand>
        <name>Cu cation</name>
        <dbReference type="ChEBI" id="CHEBI:23378"/>
    </ligand>
</feature>
<keyword evidence="8" id="KW-1185">Reference proteome</keyword>
<dbReference type="InterPro" id="IPR013766">
    <property type="entry name" value="Thioredoxin_domain"/>
</dbReference>
<name>A0A223KQX7_9BACI</name>
<gene>
    <name evidence="7" type="ORF">BC6307_10890</name>
</gene>
<dbReference type="PROSITE" id="PS51352">
    <property type="entry name" value="THIOREDOXIN_2"/>
    <property type="match status" value="1"/>
</dbReference>
<dbReference type="AlphaFoldDB" id="A0A223KQX7"/>
<dbReference type="Proteomes" id="UP000215224">
    <property type="component" value="Chromosome"/>
</dbReference>
<keyword evidence="3" id="KW-0479">Metal-binding</keyword>
<keyword evidence="2 3" id="KW-0186">Copper</keyword>
<dbReference type="EMBL" id="CP018866">
    <property type="protein sequence ID" value="AST91748.1"/>
    <property type="molecule type" value="Genomic_DNA"/>
</dbReference>
<dbReference type="KEGG" id="bcoh:BC6307_10890"/>
<keyword evidence="4" id="KW-1015">Disulfide bond</keyword>
<proteinExistence type="inferred from homology"/>